<feature type="region of interest" description="Disordered" evidence="1">
    <location>
        <begin position="556"/>
        <end position="854"/>
    </location>
</feature>
<feature type="compositionally biased region" description="Polar residues" evidence="1">
    <location>
        <begin position="2006"/>
        <end position="2018"/>
    </location>
</feature>
<feature type="compositionally biased region" description="Basic and acidic residues" evidence="1">
    <location>
        <begin position="1403"/>
        <end position="1418"/>
    </location>
</feature>
<feature type="compositionally biased region" description="Basic and acidic residues" evidence="1">
    <location>
        <begin position="1120"/>
        <end position="1155"/>
    </location>
</feature>
<evidence type="ECO:0000313" key="2">
    <source>
        <dbReference type="EMBL" id="JAP66371.1"/>
    </source>
</evidence>
<feature type="compositionally biased region" description="Basic and acidic residues" evidence="1">
    <location>
        <begin position="271"/>
        <end position="281"/>
    </location>
</feature>
<feature type="compositionally biased region" description="Basic residues" evidence="1">
    <location>
        <begin position="3104"/>
        <end position="3115"/>
    </location>
</feature>
<feature type="region of interest" description="Disordered" evidence="1">
    <location>
        <begin position="3036"/>
        <end position="3058"/>
    </location>
</feature>
<feature type="region of interest" description="Disordered" evidence="1">
    <location>
        <begin position="1062"/>
        <end position="1514"/>
    </location>
</feature>
<dbReference type="GO" id="GO:0051726">
    <property type="term" value="P:regulation of cell cycle"/>
    <property type="evidence" value="ECO:0007669"/>
    <property type="project" value="InterPro"/>
</dbReference>
<feature type="compositionally biased region" description="Basic and acidic residues" evidence="1">
    <location>
        <begin position="2280"/>
        <end position="2302"/>
    </location>
</feature>
<feature type="compositionally biased region" description="Basic and acidic residues" evidence="1">
    <location>
        <begin position="50"/>
        <end position="61"/>
    </location>
</feature>
<feature type="compositionally biased region" description="Basic and acidic residues" evidence="1">
    <location>
        <begin position="1289"/>
        <end position="1301"/>
    </location>
</feature>
<feature type="region of interest" description="Disordered" evidence="1">
    <location>
        <begin position="1561"/>
        <end position="1608"/>
    </location>
</feature>
<feature type="region of interest" description="Disordered" evidence="1">
    <location>
        <begin position="1838"/>
        <end position="1915"/>
    </location>
</feature>
<feature type="compositionally biased region" description="Pro residues" evidence="1">
    <location>
        <begin position="675"/>
        <end position="684"/>
    </location>
</feature>
<feature type="region of interest" description="Disordered" evidence="1">
    <location>
        <begin position="1667"/>
        <end position="1745"/>
    </location>
</feature>
<feature type="compositionally biased region" description="Basic and acidic residues" evidence="1">
    <location>
        <begin position="2527"/>
        <end position="2539"/>
    </location>
</feature>
<feature type="non-terminal residue" evidence="2">
    <location>
        <position position="1"/>
    </location>
</feature>
<feature type="region of interest" description="Disordered" evidence="1">
    <location>
        <begin position="1"/>
        <end position="281"/>
    </location>
</feature>
<feature type="region of interest" description="Disordered" evidence="1">
    <location>
        <begin position="3076"/>
        <end position="3148"/>
    </location>
</feature>
<feature type="compositionally biased region" description="Basic residues" evidence="1">
    <location>
        <begin position="171"/>
        <end position="191"/>
    </location>
</feature>
<feature type="compositionally biased region" description="Polar residues" evidence="1">
    <location>
        <begin position="729"/>
        <end position="741"/>
    </location>
</feature>
<feature type="compositionally biased region" description="Basic and acidic residues" evidence="1">
    <location>
        <begin position="1856"/>
        <end position="1868"/>
    </location>
</feature>
<feature type="compositionally biased region" description="Basic and acidic residues" evidence="1">
    <location>
        <begin position="571"/>
        <end position="591"/>
    </location>
</feature>
<feature type="compositionally biased region" description="Polar residues" evidence="1">
    <location>
        <begin position="1321"/>
        <end position="1337"/>
    </location>
</feature>
<feature type="compositionally biased region" description="Basic residues" evidence="1">
    <location>
        <begin position="206"/>
        <end position="252"/>
    </location>
</feature>
<feature type="compositionally biased region" description="Polar residues" evidence="1">
    <location>
        <begin position="1496"/>
        <end position="1514"/>
    </location>
</feature>
<reference evidence="2" key="1">
    <citation type="journal article" date="2017" name="Ticks Tick Borne Dis.">
        <title>An insight into the sialome of Hyalomma excavatum.</title>
        <authorList>
            <person name="Ribeiro J.M."/>
            <person name="Slovak M."/>
            <person name="Francischetti I.M."/>
        </authorList>
    </citation>
    <scope>NUCLEOTIDE SEQUENCE</scope>
    <source>
        <strain evidence="2">Samish</strain>
        <tissue evidence="2">Salivary glands</tissue>
    </source>
</reference>
<feature type="compositionally biased region" description="Polar residues" evidence="1">
    <location>
        <begin position="938"/>
        <end position="955"/>
    </location>
</feature>
<feature type="compositionally biased region" description="Polar residues" evidence="1">
    <location>
        <begin position="1678"/>
        <end position="1689"/>
    </location>
</feature>
<proteinExistence type="evidence at transcript level"/>
<feature type="compositionally biased region" description="Basic and acidic residues" evidence="1">
    <location>
        <begin position="1084"/>
        <end position="1095"/>
    </location>
</feature>
<dbReference type="GO" id="GO:0048024">
    <property type="term" value="P:regulation of mRNA splicing, via spliceosome"/>
    <property type="evidence" value="ECO:0007669"/>
    <property type="project" value="TreeGrafter"/>
</dbReference>
<feature type="region of interest" description="Disordered" evidence="1">
    <location>
        <begin position="1020"/>
        <end position="1048"/>
    </location>
</feature>
<feature type="compositionally biased region" description="Basic and acidic residues" evidence="1">
    <location>
        <begin position="798"/>
        <end position="822"/>
    </location>
</feature>
<feature type="compositionally biased region" description="Polar residues" evidence="1">
    <location>
        <begin position="1231"/>
        <end position="1251"/>
    </location>
</feature>
<feature type="compositionally biased region" description="Basic and acidic residues" evidence="1">
    <location>
        <begin position="1365"/>
        <end position="1379"/>
    </location>
</feature>
<feature type="compositionally biased region" description="Basic and acidic residues" evidence="1">
    <location>
        <begin position="1720"/>
        <end position="1730"/>
    </location>
</feature>
<feature type="compositionally biased region" description="Basic residues" evidence="1">
    <location>
        <begin position="62"/>
        <end position="103"/>
    </location>
</feature>
<feature type="compositionally biased region" description="Basic and acidic residues" evidence="1">
    <location>
        <begin position="2141"/>
        <end position="2151"/>
    </location>
</feature>
<feature type="region of interest" description="Disordered" evidence="1">
    <location>
        <begin position="2954"/>
        <end position="2990"/>
    </location>
</feature>
<feature type="compositionally biased region" description="Polar residues" evidence="1">
    <location>
        <begin position="1767"/>
        <end position="1792"/>
    </location>
</feature>
<feature type="compositionally biased region" description="Polar residues" evidence="1">
    <location>
        <begin position="2964"/>
        <end position="2990"/>
    </location>
</feature>
<feature type="region of interest" description="Disordered" evidence="1">
    <location>
        <begin position="1623"/>
        <end position="1655"/>
    </location>
</feature>
<feature type="region of interest" description="Disordered" evidence="1">
    <location>
        <begin position="492"/>
        <end position="512"/>
    </location>
</feature>
<feature type="region of interest" description="Disordered" evidence="1">
    <location>
        <begin position="1766"/>
        <end position="1792"/>
    </location>
</feature>
<feature type="region of interest" description="Disordered" evidence="1">
    <location>
        <begin position="2520"/>
        <end position="2568"/>
    </location>
</feature>
<feature type="compositionally biased region" description="Basic and acidic residues" evidence="1">
    <location>
        <begin position="3037"/>
        <end position="3056"/>
    </location>
</feature>
<feature type="region of interest" description="Disordered" evidence="1">
    <location>
        <begin position="923"/>
        <end position="986"/>
    </location>
</feature>
<feature type="compositionally biased region" description="Polar residues" evidence="1">
    <location>
        <begin position="595"/>
        <end position="611"/>
    </location>
</feature>
<feature type="region of interest" description="Disordered" evidence="1">
    <location>
        <begin position="2141"/>
        <end position="2160"/>
    </location>
</feature>
<feature type="compositionally biased region" description="Basic and acidic residues" evidence="1">
    <location>
        <begin position="1441"/>
        <end position="1452"/>
    </location>
</feature>
<feature type="compositionally biased region" description="Basic and acidic residues" evidence="1">
    <location>
        <begin position="831"/>
        <end position="848"/>
    </location>
</feature>
<feature type="compositionally biased region" description="Low complexity" evidence="1">
    <location>
        <begin position="495"/>
        <end position="510"/>
    </location>
</feature>
<feature type="compositionally biased region" description="Polar residues" evidence="1">
    <location>
        <begin position="1906"/>
        <end position="1915"/>
    </location>
</feature>
<dbReference type="PANTHER" id="PTHR46528">
    <property type="entry name" value="PROTEIN SON"/>
    <property type="match status" value="1"/>
</dbReference>
<feature type="region of interest" description="Disordered" evidence="1">
    <location>
        <begin position="2820"/>
        <end position="2852"/>
    </location>
</feature>
<dbReference type="PANTHER" id="PTHR46528:SF1">
    <property type="entry name" value="PROTEIN SON"/>
    <property type="match status" value="1"/>
</dbReference>
<feature type="compositionally biased region" description="Low complexity" evidence="1">
    <location>
        <begin position="1629"/>
        <end position="1641"/>
    </location>
</feature>
<name>A0A131XLG7_9ACAR</name>
<feature type="compositionally biased region" description="Polar residues" evidence="1">
    <location>
        <begin position="1176"/>
        <end position="1188"/>
    </location>
</feature>
<feature type="region of interest" description="Disordered" evidence="1">
    <location>
        <begin position="2280"/>
        <end position="2303"/>
    </location>
</feature>
<feature type="compositionally biased region" description="Polar residues" evidence="1">
    <location>
        <begin position="1096"/>
        <end position="1110"/>
    </location>
</feature>
<feature type="compositionally biased region" description="Basic and acidic residues" evidence="1">
    <location>
        <begin position="627"/>
        <end position="647"/>
    </location>
</feature>
<sequence>DTKRSRSREKKRSKSREKRRSHSREKKRSRSRERKRSLSREKKRSKSRERRVSRSRDISRRSKERKRSKSREKKRSPSRERRRSRSREKRSRSRDKRRSRSRDRKQSPSRDKRRSRSREKKRSISRERRRSRSRDRRRSRSRDKRRSPSRDRRRSRERRRSRDKKSPSRSRDRRRSRERRPRSRSRPRRSWSRAMELQRKRSAERLRKKSRSPRKRSLSKRRSPPPRKKSRSRSRRRSRTHSPPERKRKSRSRERMLPQGHSDQQGVLSHRNRESREPSVVKVDKAQLLEAARKNMQAMLQRGVVAKGLPVAAAAAVNATVKVVAAAVAAAAADPRSSLAAKLDVASSATSTPPNEPPVLPLALSGDGTGPAVTLGITEEPPKIKKSLAALTEICKAISDEEKREYAGEVEPKTAEEVAEEFQQSHHHPFKLKEPPPPIRFNIPNATNLPVKTLAEKVADAAHLHKQFPVSSGNQHRVKELEWVPVEKTEPVPAPKAARAAATKKSATPPEEGATSLLALMPPPAPLPKHETFSPLPTVATPPVFQVEEAPMPISSAVISSTVTEPPVPNEKVETAENDKRAAPLESKAEPAEGDSQTGIGNLDSGCSSDLHTQDELPPGTSDCLDDDFKKDKTVEAKDQNVDDSKQKTQCIAFTDDPEPTYPCEEVPLESIPLPEGPYIPPEPQLSSSADNQDKTSVPLLDTKPQCQGVKKPRKRDISPDQCRPKKPVSSSKDSTCQPAKQTVKCKTETELKAVKPDDREPTLEVKSQEAPNKQRVSRKTNPPRPEPSSRSNMPASRKSELDTKQKTTRSDESKNKEKAPLTDKVVQHSLPERQQEVEKVDEPKEAPEPTNMRAKLQKLRRESIMSVLNKFEPLEITHKTAPIESFEVKQDGASLCKQAWSRISASQKESAYFSLENKNVLPEPFKPVQDNKEDVTSKSGLHNSQSLPKMTNPSLEMDGKPSPVDSTHTAQQPVTARPGRTMAGQHKCDRLMRRKVQENVVAQAKPGYLTFGNIIVNPAPPVQPPVREQANRTPAEVSNPPSEERNKDAICKVKHESKALPTSFIGKESRAMQKQPKQNTVTLKEENQHAEGKFESSSVDVRPASTTADQPVIAAELLAKCETKDGNKKTSRGEHGELPMKSQEQKQDRHEEHTAASPKVKASVTKPTGVEQLTKDQGTVHPSTSKSAPRKQTRDSSTTQSKNFDKHAPKQVSVEKVAPTKDAHTALSLKKQTPSRQTKSESNLSQQQELTGKGELSLKPSDKIAAAQEPKLQNKVALPSSKSIPRKQNQDKTPQPKDSTKCIPKQVSVEKLAPKKESHTTSLPKNRAPSPTSKNLLPQKKERICKAELSPKPNGKVSAAHVSESQDSKSVPHKETRDSTCTQSKHSAKHIPKDVPVAKVAPKRESPSTLSLKDDLPSPKSKNLLPQQQEQVCKVKLPPKPKEKIETHPSESQDSNSVPHKQTQAKTAIHSKESVKHIPKHVSAAKIAPKKETCTALSSKNEIPSHQTKSENILPQQQEQICKAGSSPKANEKIAMTRVSQPQDKDSACKQAENAIIELHDQLSIKPRGQATNPPKKSVAPGMAAATARTPALLREEGRAGETKQASDVQYMHYGTDFVQKPSNLPVGLGLSQSTGSSSLEEQDGDVCNHTDSPGKAVTSVCKLAVPPSVDSPAGASKQNVKQLIQEVSTKEPTTKLEAATGVSSAHPTSTQSHSGCDAGDRHEQENPHDQLQNQEPDLECGPLEAQVPGKINFASVLAEPEGLLPQQSNSATLNLKHSSPTTMVPLTSSPLPTNEMNVLLPETDDKNAIQQLQQNHPPAETSGQHMVHELENLHNLSDNDESRLMVDGSPSKQSKSEESALKHDLSAKNQLHVSDELAEKASQSTSATVSHEDSEKLATVVPEHSSSCLPTKSTETIPMIDSLLSVSNEAGAYEILANQSGQKPIFTKDNDSTSSKDSANKDVLSCLSAEESCAQESELKSEHTEETSGLGCKLVQPAFGATDDQAQSQTMVVSSEPSKKDKEDEGTSQLLCKMQTITEVDVTDNMEKHAVHIIAIAEDQSHTAVLLSDVETESVSLHTKSENVIIEQVLTPSNHAPKEFVEGSHECTHRAYGTNELEKRTNDCEENFNVALPSEDADRKSKVPCKEDTSTEEVGNESTLVTEPQDYAFKAESVTSEGGTAINACEDMTTLKHSDDQHALFTDRAQVAAVQGYMDDTTVLAQSVNSSTCVLEVKSDVLQEGVTDFAHDPSRISTLEGVKQTASLLPYRGTTTVSQTDLKNDLTEEQRRDSCSEPALRDETDGLQDATANAEQDYTLTPALKNTESESAMNQEWMSHEEKVAGISHTDAPTSESANETAFVDRTGNLDAVTACAEQGYSAVLITSHVQAEPVSLMPGDERTTTELTSVNSSLIEDGGEGKSADAPVLEDVAEQPQQSSAVTVHNILACLPTPNETENAQVLSTVQQTDSPQERAAPIGQVIVSTPAVQAFVSNLRDMTGPAPLQIDRFHVADKLGKEDYANNEANSRNDAEQELHEETSVGEWCEAQPNPPLTGDNISDEAGDLPDYGLSESGAAESVTEAAVTLVPNQALQDKESAGKRATLEKEVLMLAVAEESQIEEMTHDATNYYQQHGHINENASRTTQNSTPSPKIQTKDEVVAVGIVSSLCEQELDDNANLQKNVVIQSEQPSVSPSFNASVESALFVSASLEERGSTSAAIVISGQEQHSVVGLDDIEVASVIEVSAEETVLSDTSPTSGSNLSEATQHVYATNTKEQCSLLVNTPESTVKSLDYAVVHPALVSSDQDPVQFLIIGSSGEEHSVIPPDRQQVGDNTAAGENDNAAVGTSADGAVSSPDVLNGLLCEERTEPVSPATMGGSSHLPHAQKVDPDATSTLAAPLETHPACVQPDSHVLPLTSLPQPQLAHSSVFPDERLQSNLEPWCFTVGYAENTQESSERLDGGTDFQTASSNKTSVAESSSLHTAVSPTPAQKQEAILTTVSMEKPIHVTCSLLPAVLETLQKAEAEKECTGSTELSESVREVTRSGDRGIQCKEPAHSSIPPRKRLAVRQLPEGFSEECPPIPEHSLSSSISSMETLHEEQKPRKAVVKPKRRAKTSQVHSHGEGCEAETTPVRRSTRSKKPPERFCF</sequence>
<feature type="compositionally biased region" description="Basic residues" evidence="1">
    <location>
        <begin position="1"/>
        <end position="49"/>
    </location>
</feature>
<protein>
    <submittedName>
        <fullName evidence="2">Putative splicing factor arginine/serine-rich</fullName>
    </submittedName>
</protein>
<dbReference type="InterPro" id="IPR032922">
    <property type="entry name" value="SON"/>
</dbReference>
<feature type="compositionally biased region" description="Polar residues" evidence="1">
    <location>
        <begin position="965"/>
        <end position="975"/>
    </location>
</feature>
<evidence type="ECO:0000256" key="1">
    <source>
        <dbReference type="SAM" id="MobiDB-lite"/>
    </source>
</evidence>
<feature type="compositionally biased region" description="Low complexity" evidence="1">
    <location>
        <begin position="1581"/>
        <end position="1594"/>
    </location>
</feature>
<feature type="compositionally biased region" description="Basic residues" evidence="1">
    <location>
        <begin position="111"/>
        <end position="163"/>
    </location>
</feature>
<feature type="region of interest" description="Disordered" evidence="1">
    <location>
        <begin position="2005"/>
        <end position="2029"/>
    </location>
</feature>
<accession>A0A131XLG7</accession>
<feature type="compositionally biased region" description="Basic and acidic residues" evidence="1">
    <location>
        <begin position="196"/>
        <end position="205"/>
    </location>
</feature>
<dbReference type="GO" id="GO:0003723">
    <property type="term" value="F:RNA binding"/>
    <property type="evidence" value="ECO:0007669"/>
    <property type="project" value="InterPro"/>
</dbReference>
<feature type="compositionally biased region" description="Polar residues" evidence="1">
    <location>
        <begin position="1421"/>
        <end position="1432"/>
    </location>
</feature>
<organism evidence="2">
    <name type="scientific">Hyalomma excavatum</name>
    <dbReference type="NCBI Taxonomy" id="257692"/>
    <lineage>
        <taxon>Eukaryota</taxon>
        <taxon>Metazoa</taxon>
        <taxon>Ecdysozoa</taxon>
        <taxon>Arthropoda</taxon>
        <taxon>Chelicerata</taxon>
        <taxon>Arachnida</taxon>
        <taxon>Acari</taxon>
        <taxon>Parasitiformes</taxon>
        <taxon>Ixodida</taxon>
        <taxon>Ixodoidea</taxon>
        <taxon>Ixodidae</taxon>
        <taxon>Hyalomminae</taxon>
        <taxon>Hyalomma</taxon>
    </lineage>
</organism>
<feature type="compositionally biased region" description="Polar residues" evidence="1">
    <location>
        <begin position="1453"/>
        <end position="1467"/>
    </location>
</feature>
<dbReference type="EMBL" id="GEFH01002210">
    <property type="protein sequence ID" value="JAP66371.1"/>
    <property type="molecule type" value="mRNA"/>
</dbReference>
<feature type="compositionally biased region" description="Polar residues" evidence="1">
    <location>
        <begin position="1703"/>
        <end position="1716"/>
    </location>
</feature>
<feature type="compositionally biased region" description="Basic and acidic residues" evidence="1">
    <location>
        <begin position="746"/>
        <end position="768"/>
    </location>
</feature>